<keyword evidence="3" id="KW-0732">Signal</keyword>
<feature type="signal peptide" evidence="3">
    <location>
        <begin position="1"/>
        <end position="19"/>
    </location>
</feature>
<evidence type="ECO:0000256" key="3">
    <source>
        <dbReference type="SAM" id="SignalP"/>
    </source>
</evidence>
<dbReference type="OrthoDB" id="5409353at2759"/>
<feature type="region of interest" description="Disordered" evidence="1">
    <location>
        <begin position="345"/>
        <end position="403"/>
    </location>
</feature>
<feature type="region of interest" description="Disordered" evidence="1">
    <location>
        <begin position="248"/>
        <end position="286"/>
    </location>
</feature>
<keyword evidence="2" id="KW-0472">Membrane</keyword>
<dbReference type="PANTHER" id="PTHR40622">
    <property type="match status" value="1"/>
</dbReference>
<feature type="compositionally biased region" description="Basic and acidic residues" evidence="1">
    <location>
        <begin position="365"/>
        <end position="403"/>
    </location>
</feature>
<proteinExistence type="predicted"/>
<dbReference type="InterPro" id="IPR056145">
    <property type="entry name" value="DUF7728"/>
</dbReference>
<dbReference type="VEuPathDB" id="FungiDB:AAP_03499"/>
<keyword evidence="2" id="KW-1133">Transmembrane helix</keyword>
<evidence type="ECO:0000259" key="4">
    <source>
        <dbReference type="Pfam" id="PF24854"/>
    </source>
</evidence>
<reference evidence="5 6" key="1">
    <citation type="journal article" date="2016" name="Genome Biol. Evol.">
        <title>Divergent and convergent evolution of fungal pathogenicity.</title>
        <authorList>
            <person name="Shang Y."/>
            <person name="Xiao G."/>
            <person name="Zheng P."/>
            <person name="Cen K."/>
            <person name="Zhan S."/>
            <person name="Wang C."/>
        </authorList>
    </citation>
    <scope>NUCLEOTIDE SEQUENCE [LARGE SCALE GENOMIC DNA]</scope>
    <source>
        <strain evidence="5 6">ARSEF 7405</strain>
    </source>
</reference>
<evidence type="ECO:0000313" key="6">
    <source>
        <dbReference type="Proteomes" id="UP000242877"/>
    </source>
</evidence>
<feature type="domain" description="DUF7728" evidence="4">
    <location>
        <begin position="45"/>
        <end position="185"/>
    </location>
</feature>
<sequence length="403" mass="44134">MKLLSLALAGFMAIEPSLSFLLVPTIPQLESTAVDKALPSANEVFVNLACSKCPFPVIQNGDVDFGDGVDSQMAIKFSTSHGRFYMNDMQVYPRPDPLNPSILTGSLRRNSDGVEAPPFPFGYVLETFHTPAKDTHDKSADGLITFRVTVVDLNGVPINMEPVEFRMIRTAGHEHELLFAHVDIEPTMPGDGAPIGWRACNGSPRCYHKVLVARLRMMFAAAKLRAGKLAGGVKGCMGNLHDKIGAWMSGAEPRPGHHHHHHSHHGEENQYAQSESQDMSEHPHHHMNGLVAGLHKIAMVAVPGIFALIFGLVLGMIACFVGIVIARGIVMGCRAIRGQKKGGCCRRKGERREEGDAEENAPLVFDKDVEALHETESPEEDAPPRYEEGEDLKEVHVDVNQKQ</sequence>
<feature type="transmembrane region" description="Helical" evidence="2">
    <location>
        <begin position="305"/>
        <end position="330"/>
    </location>
</feature>
<protein>
    <recommendedName>
        <fullName evidence="4">DUF7728 domain-containing protein</fullName>
    </recommendedName>
</protein>
<evidence type="ECO:0000256" key="2">
    <source>
        <dbReference type="SAM" id="Phobius"/>
    </source>
</evidence>
<organism evidence="5 6">
    <name type="scientific">Ascosphaera apis ARSEF 7405</name>
    <dbReference type="NCBI Taxonomy" id="392613"/>
    <lineage>
        <taxon>Eukaryota</taxon>
        <taxon>Fungi</taxon>
        <taxon>Dikarya</taxon>
        <taxon>Ascomycota</taxon>
        <taxon>Pezizomycotina</taxon>
        <taxon>Eurotiomycetes</taxon>
        <taxon>Eurotiomycetidae</taxon>
        <taxon>Onygenales</taxon>
        <taxon>Ascosphaeraceae</taxon>
        <taxon>Ascosphaera</taxon>
    </lineage>
</organism>
<dbReference type="Pfam" id="PF24854">
    <property type="entry name" value="DUF7728"/>
    <property type="match status" value="1"/>
</dbReference>
<gene>
    <name evidence="5" type="ORF">AAP_03499</name>
</gene>
<evidence type="ECO:0000256" key="1">
    <source>
        <dbReference type="SAM" id="MobiDB-lite"/>
    </source>
</evidence>
<keyword evidence="2" id="KW-0812">Transmembrane</keyword>
<name>A0A167YGZ7_9EURO</name>
<comment type="caution">
    <text evidence="5">The sequence shown here is derived from an EMBL/GenBank/DDBJ whole genome shotgun (WGS) entry which is preliminary data.</text>
</comment>
<evidence type="ECO:0000313" key="5">
    <source>
        <dbReference type="EMBL" id="KZZ91329.1"/>
    </source>
</evidence>
<dbReference type="PANTHER" id="PTHR40622:SF1">
    <property type="match status" value="1"/>
</dbReference>
<dbReference type="AlphaFoldDB" id="A0A167YGZ7"/>
<dbReference type="EMBL" id="AZGZ01000014">
    <property type="protein sequence ID" value="KZZ91329.1"/>
    <property type="molecule type" value="Genomic_DNA"/>
</dbReference>
<feature type="chain" id="PRO_5007894699" description="DUF7728 domain-containing protein" evidence="3">
    <location>
        <begin position="20"/>
        <end position="403"/>
    </location>
</feature>
<dbReference type="Proteomes" id="UP000242877">
    <property type="component" value="Unassembled WGS sequence"/>
</dbReference>
<keyword evidence="6" id="KW-1185">Reference proteome</keyword>
<accession>A0A167YGZ7</accession>